<comment type="caution">
    <text evidence="3">The sequence shown here is derived from an EMBL/GenBank/DDBJ whole genome shotgun (WGS) entry which is preliminary data.</text>
</comment>
<name>A0A367FNN7_9ACTN</name>
<dbReference type="OrthoDB" id="9771846at2"/>
<keyword evidence="4" id="KW-1185">Reference proteome</keyword>
<evidence type="ECO:0000313" key="3">
    <source>
        <dbReference type="EMBL" id="RCG31519.1"/>
    </source>
</evidence>
<proteinExistence type="predicted"/>
<dbReference type="InterPro" id="IPR029044">
    <property type="entry name" value="Nucleotide-diphossugar_trans"/>
</dbReference>
<protein>
    <submittedName>
        <fullName evidence="3">Glycosyltransferase family 2 protein</fullName>
    </submittedName>
</protein>
<organism evidence="3 4">
    <name type="scientific">Sphaerisporangium album</name>
    <dbReference type="NCBI Taxonomy" id="509200"/>
    <lineage>
        <taxon>Bacteria</taxon>
        <taxon>Bacillati</taxon>
        <taxon>Actinomycetota</taxon>
        <taxon>Actinomycetes</taxon>
        <taxon>Streptosporangiales</taxon>
        <taxon>Streptosporangiaceae</taxon>
        <taxon>Sphaerisporangium</taxon>
    </lineage>
</organism>
<dbReference type="Gene3D" id="3.90.550.10">
    <property type="entry name" value="Spore Coat Polysaccharide Biosynthesis Protein SpsA, Chain A"/>
    <property type="match status" value="1"/>
</dbReference>
<dbReference type="Proteomes" id="UP000253094">
    <property type="component" value="Unassembled WGS sequence"/>
</dbReference>
<gene>
    <name evidence="3" type="ORF">DQ384_08020</name>
</gene>
<feature type="region of interest" description="Disordered" evidence="1">
    <location>
        <begin position="1"/>
        <end position="35"/>
    </location>
</feature>
<sequence length="353" mass="38081">MGLRRAVDGPGLAGRRHGDGRRALPGPCRRRPPAQEGTRVNLSVIIVTYRSGGYIARCLAAVERAAKAVDAEVIVVDNNSPDDTVEVVQAAAPWARVVARQENGGFAEGCVAGAEVARGRHLVFVNPDAEVRPDAFAELLACAARHPRAGIVGGRCVTEAGDNDPRSWWGRPTPWSALCFATGLSTAFPGSSLFDPESPVTWTGERRVPIVTGALMLVDRRLWDEVGGFDTHIFMYGEDADLCLRARAAGYRPMVTDRAVFVHPGGLSSSSLNKLVLLFTGKVTVVRRHFPRGLRAAGVFLLLFGVWLRGTLSRRVSSPDADRQGRPTARGGDWAELWALRAKWSGGWDARGA</sequence>
<accession>A0A367FNN7</accession>
<evidence type="ECO:0000313" key="4">
    <source>
        <dbReference type="Proteomes" id="UP000253094"/>
    </source>
</evidence>
<dbReference type="SUPFAM" id="SSF53448">
    <property type="entry name" value="Nucleotide-diphospho-sugar transferases"/>
    <property type="match status" value="1"/>
</dbReference>
<evidence type="ECO:0000259" key="2">
    <source>
        <dbReference type="Pfam" id="PF00535"/>
    </source>
</evidence>
<reference evidence="3 4" key="1">
    <citation type="submission" date="2018-06" db="EMBL/GenBank/DDBJ databases">
        <title>Sphaerisporangium craniellae sp. nov., isolated from a marine sponge in the South China Sea.</title>
        <authorList>
            <person name="Li L."/>
        </authorList>
    </citation>
    <scope>NUCLEOTIDE SEQUENCE [LARGE SCALE GENOMIC DNA]</scope>
    <source>
        <strain evidence="3 4">CCTCC AA 208026</strain>
    </source>
</reference>
<dbReference type="PANTHER" id="PTHR43179">
    <property type="entry name" value="RHAMNOSYLTRANSFERASE WBBL"/>
    <property type="match status" value="1"/>
</dbReference>
<dbReference type="InterPro" id="IPR001173">
    <property type="entry name" value="Glyco_trans_2-like"/>
</dbReference>
<dbReference type="Pfam" id="PF00535">
    <property type="entry name" value="Glycos_transf_2"/>
    <property type="match status" value="1"/>
</dbReference>
<dbReference type="GO" id="GO:0016740">
    <property type="term" value="F:transferase activity"/>
    <property type="evidence" value="ECO:0007669"/>
    <property type="project" value="UniProtKB-KW"/>
</dbReference>
<keyword evidence="3" id="KW-0808">Transferase</keyword>
<feature type="domain" description="Glycosyltransferase 2-like" evidence="2">
    <location>
        <begin position="43"/>
        <end position="164"/>
    </location>
</feature>
<dbReference type="PANTHER" id="PTHR43179:SF7">
    <property type="entry name" value="RHAMNOSYLTRANSFERASE WBBL"/>
    <property type="match status" value="1"/>
</dbReference>
<dbReference type="AlphaFoldDB" id="A0A367FNN7"/>
<evidence type="ECO:0000256" key="1">
    <source>
        <dbReference type="SAM" id="MobiDB-lite"/>
    </source>
</evidence>
<dbReference type="EMBL" id="QOIL01000004">
    <property type="protein sequence ID" value="RCG31519.1"/>
    <property type="molecule type" value="Genomic_DNA"/>
</dbReference>
<dbReference type="CDD" id="cd04186">
    <property type="entry name" value="GT_2_like_c"/>
    <property type="match status" value="1"/>
</dbReference>